<dbReference type="OMA" id="CTPPECV"/>
<dbReference type="PANTHER" id="PTHR23159">
    <property type="entry name" value="CENTROSOMAL PROTEIN 2"/>
    <property type="match status" value="1"/>
</dbReference>
<organism evidence="3">
    <name type="scientific">Schizophyllum commune (strain H4-8 / FGSC 9210)</name>
    <name type="common">Split gill fungus</name>
    <dbReference type="NCBI Taxonomy" id="578458"/>
    <lineage>
        <taxon>Eukaryota</taxon>
        <taxon>Fungi</taxon>
        <taxon>Dikarya</taxon>
        <taxon>Basidiomycota</taxon>
        <taxon>Agaricomycotina</taxon>
        <taxon>Agaricomycetes</taxon>
        <taxon>Agaricomycetidae</taxon>
        <taxon>Agaricales</taxon>
        <taxon>Schizophyllaceae</taxon>
        <taxon>Schizophyllum</taxon>
    </lineage>
</organism>
<dbReference type="PANTHER" id="PTHR23159:SF31">
    <property type="entry name" value="CENTROSOME-ASSOCIATED PROTEIN CEP250 ISOFORM X1"/>
    <property type="match status" value="1"/>
</dbReference>
<dbReference type="OrthoDB" id="10563340at2759"/>
<dbReference type="RefSeq" id="XP_003036018.1">
    <property type="nucleotide sequence ID" value="XM_003035972.1"/>
</dbReference>
<evidence type="ECO:0000313" key="3">
    <source>
        <dbReference type="Proteomes" id="UP000007431"/>
    </source>
</evidence>
<keyword evidence="3" id="KW-1185">Reference proteome</keyword>
<evidence type="ECO:0000313" key="2">
    <source>
        <dbReference type="EMBL" id="EFJ01116.1"/>
    </source>
</evidence>
<dbReference type="AlphaFoldDB" id="D8PWY9"/>
<dbReference type="VEuPathDB" id="FungiDB:SCHCODRAFT_02661351"/>
<dbReference type="Proteomes" id="UP000007431">
    <property type="component" value="Unassembled WGS sequence"/>
</dbReference>
<feature type="compositionally biased region" description="Basic and acidic residues" evidence="1">
    <location>
        <begin position="531"/>
        <end position="579"/>
    </location>
</feature>
<sequence length="625" mass="70815">MCELILQVWSLQAQMRRGQPDAHVPDLFVLVHGMLFTNIQKNDFQPSLARLLERLTINGAEERAEFWCLLARKVWERSYGKSGKDRRPELEILDAHEAKAVLEDGRVEDKEEAANHQMVDGQLWTHFFRGVVELSEQTRGLMWTDDESKSEQVKELKAHRKRLESILSVHHHTRVPHQISYNPFDASHRAAEVSNLADVLNPSTRIANVSYLTTGAFSSNPTPHNASLTSMASSTTSSALPPAYHARNSPSATRFSIVTPAESASVAGALRGSLKAGKKLLEEEKQRAEDERRRHNIVDVQRSHATWRCAEARAEMERLQRELERSQQEMECMKNSRNAHDNAEVLEDAKEEAERAQKEAEEALAEVKRLDAELERAREASAKTSDAKDGKHGDKDGKETKKLEAARKELTKMKKELKQVKKEHEQARKDGEGKGASKLKKLEGELKPSKDTRDRALRDLETTRNDLDTARKDLDATCKELTTTRKDLEIAQGEAEGAHLLASQAVGNAHNVVKMQEEVWGLQEQLAKLKKERSQAKNTQEELESRVREREESIKERDEMIKEHKEMTKELEGKLRDAETQAAEVKASAERAAQKEKQLARTRTEADKLQRANERGRMGMGALTK</sequence>
<reference evidence="2 3" key="1">
    <citation type="journal article" date="2010" name="Nat. Biotechnol.">
        <title>Genome sequence of the model mushroom Schizophyllum commune.</title>
        <authorList>
            <person name="Ohm R.A."/>
            <person name="de Jong J.F."/>
            <person name="Lugones L.G."/>
            <person name="Aerts A."/>
            <person name="Kothe E."/>
            <person name="Stajich J.E."/>
            <person name="de Vries R.P."/>
            <person name="Record E."/>
            <person name="Levasseur A."/>
            <person name="Baker S.E."/>
            <person name="Bartholomew K.A."/>
            <person name="Coutinho P.M."/>
            <person name="Erdmann S."/>
            <person name="Fowler T.J."/>
            <person name="Gathman A.C."/>
            <person name="Lombard V."/>
            <person name="Henrissat B."/>
            <person name="Knabe N."/>
            <person name="Kuees U."/>
            <person name="Lilly W.W."/>
            <person name="Lindquist E."/>
            <person name="Lucas S."/>
            <person name="Magnuson J.K."/>
            <person name="Piumi F."/>
            <person name="Raudaskoski M."/>
            <person name="Salamov A."/>
            <person name="Schmutz J."/>
            <person name="Schwarze F.W.M.R."/>
            <person name="vanKuyk P.A."/>
            <person name="Horton J.S."/>
            <person name="Grigoriev I.V."/>
            <person name="Woesten H.A.B."/>
        </authorList>
    </citation>
    <scope>NUCLEOTIDE SEQUENCE [LARGE SCALE GENOMIC DNA]</scope>
    <source>
        <strain evidence="3">H4-8 / FGSC 9210</strain>
    </source>
</reference>
<dbReference type="HOGENOM" id="CLU_437522_0_0_1"/>
<gene>
    <name evidence="2" type="ORF">SCHCODRAFT_105702</name>
</gene>
<dbReference type="KEGG" id="scm:SCHCO_02661351"/>
<feature type="non-terminal residue" evidence="2">
    <location>
        <position position="625"/>
    </location>
</feature>
<dbReference type="EMBL" id="GL377303">
    <property type="protein sequence ID" value="EFJ01116.1"/>
    <property type="molecule type" value="Genomic_DNA"/>
</dbReference>
<name>D8PWY9_SCHCM</name>
<evidence type="ECO:0000256" key="1">
    <source>
        <dbReference type="SAM" id="MobiDB-lite"/>
    </source>
</evidence>
<accession>D8PWY9</accession>
<dbReference type="GeneID" id="9594395"/>
<feature type="region of interest" description="Disordered" evidence="1">
    <location>
        <begin position="375"/>
        <end position="459"/>
    </location>
</feature>
<dbReference type="InParanoid" id="D8PWY9"/>
<feature type="compositionally biased region" description="Basic and acidic residues" evidence="1">
    <location>
        <begin position="587"/>
        <end position="617"/>
    </location>
</feature>
<protein>
    <submittedName>
        <fullName evidence="2">Uncharacterized protein</fullName>
    </submittedName>
</protein>
<feature type="region of interest" description="Disordered" evidence="1">
    <location>
        <begin position="531"/>
        <end position="625"/>
    </location>
</feature>
<proteinExistence type="predicted"/>